<comment type="caution">
    <text evidence="7">The sequence shown here is derived from an EMBL/GenBank/DDBJ whole genome shotgun (WGS) entry which is preliminary data.</text>
</comment>
<dbReference type="Proteomes" id="UP000886687">
    <property type="component" value="Unassembled WGS sequence"/>
</dbReference>
<evidence type="ECO:0000313" key="7">
    <source>
        <dbReference type="EMBL" id="MCG7937376.1"/>
    </source>
</evidence>
<evidence type="ECO:0000256" key="5">
    <source>
        <dbReference type="ARBA" id="ARBA00023004"/>
    </source>
</evidence>
<dbReference type="GO" id="GO:0005829">
    <property type="term" value="C:cytosol"/>
    <property type="evidence" value="ECO:0007669"/>
    <property type="project" value="TreeGrafter"/>
</dbReference>
<dbReference type="InterPro" id="IPR006314">
    <property type="entry name" value="Dyp_peroxidase"/>
</dbReference>
<evidence type="ECO:0000256" key="3">
    <source>
        <dbReference type="ARBA" id="ARBA00022723"/>
    </source>
</evidence>
<feature type="domain" description="Dyp-type peroxidase C-terminal" evidence="6">
    <location>
        <begin position="124"/>
        <end position="281"/>
    </location>
</feature>
<gene>
    <name evidence="7" type="ORF">JAZ04_00770</name>
</gene>
<evidence type="ECO:0000259" key="6">
    <source>
        <dbReference type="Pfam" id="PF20628"/>
    </source>
</evidence>
<reference evidence="7" key="1">
    <citation type="journal article" date="2021" name="Proc. Natl. Acad. Sci. U.S.A.">
        <title>Global biogeography of chemosynthetic symbionts reveals both localized and globally distributed symbiont groups. .</title>
        <authorList>
            <person name="Osvatic J.T."/>
            <person name="Wilkins L.G.E."/>
            <person name="Leibrecht L."/>
            <person name="Leray M."/>
            <person name="Zauner S."/>
            <person name="Polzin J."/>
            <person name="Camacho Y."/>
            <person name="Gros O."/>
            <person name="van Gils J.A."/>
            <person name="Eisen J.A."/>
            <person name="Petersen J.M."/>
            <person name="Yuen B."/>
        </authorList>
    </citation>
    <scope>NUCLEOTIDE SEQUENCE</scope>
    <source>
        <strain evidence="7">MAGL173</strain>
    </source>
</reference>
<dbReference type="SUPFAM" id="SSF54909">
    <property type="entry name" value="Dimeric alpha+beta barrel"/>
    <property type="match status" value="1"/>
</dbReference>
<dbReference type="PROSITE" id="PS51404">
    <property type="entry name" value="DYP_PEROXIDASE"/>
    <property type="match status" value="1"/>
</dbReference>
<proteinExistence type="predicted"/>
<dbReference type="GO" id="GO:0020037">
    <property type="term" value="F:heme binding"/>
    <property type="evidence" value="ECO:0007669"/>
    <property type="project" value="InterPro"/>
</dbReference>
<organism evidence="7 8">
    <name type="scientific">Candidatus Thiodiazotropha lotti</name>
    <dbReference type="NCBI Taxonomy" id="2792787"/>
    <lineage>
        <taxon>Bacteria</taxon>
        <taxon>Pseudomonadati</taxon>
        <taxon>Pseudomonadota</taxon>
        <taxon>Gammaproteobacteria</taxon>
        <taxon>Chromatiales</taxon>
        <taxon>Sedimenticolaceae</taxon>
        <taxon>Candidatus Thiodiazotropha</taxon>
    </lineage>
</organism>
<keyword evidence="5" id="KW-0408">Iron</keyword>
<dbReference type="Pfam" id="PF20628">
    <property type="entry name" value="Dyp_perox_C"/>
    <property type="match status" value="1"/>
</dbReference>
<dbReference type="GO" id="GO:0046872">
    <property type="term" value="F:metal ion binding"/>
    <property type="evidence" value="ECO:0007669"/>
    <property type="project" value="UniProtKB-KW"/>
</dbReference>
<dbReference type="InterPro" id="IPR011008">
    <property type="entry name" value="Dimeric_a/b-barrel"/>
</dbReference>
<evidence type="ECO:0000256" key="1">
    <source>
        <dbReference type="ARBA" id="ARBA00001970"/>
    </source>
</evidence>
<keyword evidence="2 7" id="KW-0575">Peroxidase</keyword>
<dbReference type="EMBL" id="JAEPDI010000001">
    <property type="protein sequence ID" value="MCG7937376.1"/>
    <property type="molecule type" value="Genomic_DNA"/>
</dbReference>
<dbReference type="InterPro" id="IPR048328">
    <property type="entry name" value="Dyp_perox_C"/>
</dbReference>
<name>A0A9E4K272_9GAMM</name>
<accession>A0A9E4K272</accession>
<dbReference type="GO" id="GO:0004601">
    <property type="term" value="F:peroxidase activity"/>
    <property type="evidence" value="ECO:0007669"/>
    <property type="project" value="UniProtKB-KW"/>
</dbReference>
<evidence type="ECO:0000313" key="8">
    <source>
        <dbReference type="Proteomes" id="UP000886687"/>
    </source>
</evidence>
<sequence length="294" mass="32680">MKHCQPGILAEVPRLARYLSFTLKPDIDVDTTRRLVRERLNLEHSVVGFGLELVLALGKDIDGLKPFPVLCGPGFTVPATPSALWIWLQGDDRGELLQRCRALVQDLSEAFVLHKVIDAFQYQDSRDLTGYEDGTENPEGEDAIKAGLVQGAGPGMDGSSFVAVQQWVHDLDHFQSLPQTERDNIIGRRISDNEELDEAPPSAHVKRTAQEDFEPEAFILRRSMPWADEHQAGLVFVAFGHSFDAFEALLSRMTGKDDGICDALFRFSQPISGSYYWCPPVKDGQLDLSLLGLS</sequence>
<dbReference type="NCBIfam" id="TIGR01413">
    <property type="entry name" value="Dyp_perox_fam"/>
    <property type="match status" value="1"/>
</dbReference>
<comment type="cofactor">
    <cofactor evidence="1">
        <name>heme b</name>
        <dbReference type="ChEBI" id="CHEBI:60344"/>
    </cofactor>
</comment>
<dbReference type="AlphaFoldDB" id="A0A9E4K272"/>
<keyword evidence="3" id="KW-0479">Metal-binding</keyword>
<keyword evidence="4" id="KW-0560">Oxidoreductase</keyword>
<dbReference type="PANTHER" id="PTHR30521">
    <property type="entry name" value="DEFERROCHELATASE/PEROXIDASE"/>
    <property type="match status" value="1"/>
</dbReference>
<protein>
    <submittedName>
        <fullName evidence="7">Dyp-type peroxidase</fullName>
    </submittedName>
</protein>
<evidence type="ECO:0000256" key="4">
    <source>
        <dbReference type="ARBA" id="ARBA00023002"/>
    </source>
</evidence>
<dbReference type="PANTHER" id="PTHR30521:SF0">
    <property type="entry name" value="DYP-TYPE PEROXIDASE FAMILY PROTEIN"/>
    <property type="match status" value="1"/>
</dbReference>
<evidence type="ECO:0000256" key="2">
    <source>
        <dbReference type="ARBA" id="ARBA00022559"/>
    </source>
</evidence>